<reference evidence="1" key="1">
    <citation type="submission" date="2022-05" db="EMBL/GenBank/DDBJ databases">
        <title>A methanotrophic Mycobacterium dominates a cave microbial ecosystem.</title>
        <authorList>
            <person name="Van Spanning R.J.M."/>
            <person name="Guan Q."/>
            <person name="Melkonian C."/>
            <person name="Gallant J."/>
            <person name="Polerecky L."/>
            <person name="Flot J.-F."/>
            <person name="Brandt B.W."/>
            <person name="Braster M."/>
            <person name="Iturbe Espinoza P."/>
            <person name="Aerts J."/>
            <person name="Meima-Franke M."/>
            <person name="Piersma S.R."/>
            <person name="Bunduc C."/>
            <person name="Ummels R."/>
            <person name="Pain A."/>
            <person name="Fleming E.J."/>
            <person name="van der Wel N."/>
            <person name="Gherman V.D."/>
            <person name="Sarbu S.M."/>
            <person name="Bodelier P.L.E."/>
            <person name="Bitter W."/>
        </authorList>
    </citation>
    <scope>NUCLEOTIDE SEQUENCE</scope>
    <source>
        <strain evidence="1">Sulfur Cave</strain>
    </source>
</reference>
<keyword evidence="2" id="KW-1185">Reference proteome</keyword>
<gene>
    <name evidence="1" type="ORF">M5I08_23545</name>
</gene>
<evidence type="ECO:0000313" key="1">
    <source>
        <dbReference type="EMBL" id="UQX10881.1"/>
    </source>
</evidence>
<dbReference type="EMBL" id="CP097320">
    <property type="protein sequence ID" value="UQX10881.1"/>
    <property type="molecule type" value="Genomic_DNA"/>
</dbReference>
<accession>A0ABY4QLZ7</accession>
<proteinExistence type="predicted"/>
<evidence type="ECO:0008006" key="3">
    <source>
        <dbReference type="Google" id="ProtNLM"/>
    </source>
</evidence>
<protein>
    <recommendedName>
        <fullName evidence="3">Secreted protein</fullName>
    </recommendedName>
</protein>
<evidence type="ECO:0000313" key="2">
    <source>
        <dbReference type="Proteomes" id="UP001056610"/>
    </source>
</evidence>
<dbReference type="RefSeq" id="WP_219068148.1">
    <property type="nucleotide sequence ID" value="NZ_CAJUXY010000031.1"/>
</dbReference>
<sequence>MFRELAIAAAIAGAAIGMAPTAASDPTRYDGDVPGIDYGAHLSGPCDSYERYVFGRGPGGEALACHAIPNQFFPTQSVADAYWVISYPLYGVQQAGAPCPGPQSAAQSPDGLEMLCFGARGWQPGRLIGSGAPLPGSPAEVIPVG</sequence>
<organism evidence="1 2">
    <name type="scientific">Candidatus Mycobacterium methanotrophicum</name>
    <dbReference type="NCBI Taxonomy" id="2943498"/>
    <lineage>
        <taxon>Bacteria</taxon>
        <taxon>Bacillati</taxon>
        <taxon>Actinomycetota</taxon>
        <taxon>Actinomycetes</taxon>
        <taxon>Mycobacteriales</taxon>
        <taxon>Mycobacteriaceae</taxon>
        <taxon>Mycobacterium</taxon>
    </lineage>
</organism>
<dbReference type="Proteomes" id="UP001056610">
    <property type="component" value="Chromosome"/>
</dbReference>
<name>A0ABY4QLZ7_9MYCO</name>